<evidence type="ECO:0000313" key="2">
    <source>
        <dbReference type="Proteomes" id="UP001152759"/>
    </source>
</evidence>
<dbReference type="Pfam" id="PF10154">
    <property type="entry name" value="Fy-3"/>
    <property type="match status" value="1"/>
</dbReference>
<dbReference type="PANTHER" id="PTHR16525:SF0">
    <property type="entry name" value="PROTEIN C12ORF4"/>
    <property type="match status" value="1"/>
</dbReference>
<proteinExistence type="predicted"/>
<organism evidence="1 2">
    <name type="scientific">Bemisia tabaci</name>
    <name type="common">Sweetpotato whitefly</name>
    <name type="synonym">Aleurodes tabaci</name>
    <dbReference type="NCBI Taxonomy" id="7038"/>
    <lineage>
        <taxon>Eukaryota</taxon>
        <taxon>Metazoa</taxon>
        <taxon>Ecdysozoa</taxon>
        <taxon>Arthropoda</taxon>
        <taxon>Hexapoda</taxon>
        <taxon>Insecta</taxon>
        <taxon>Pterygota</taxon>
        <taxon>Neoptera</taxon>
        <taxon>Paraneoptera</taxon>
        <taxon>Hemiptera</taxon>
        <taxon>Sternorrhyncha</taxon>
        <taxon>Aleyrodoidea</taxon>
        <taxon>Aleyrodidae</taxon>
        <taxon>Aleyrodinae</taxon>
        <taxon>Bemisia</taxon>
    </lineage>
</organism>
<evidence type="ECO:0000313" key="1">
    <source>
        <dbReference type="EMBL" id="CAH0384862.1"/>
    </source>
</evidence>
<dbReference type="InterPro" id="IPR019311">
    <property type="entry name" value="Fy-3"/>
</dbReference>
<dbReference type="AlphaFoldDB" id="A0A9P0A5T6"/>
<protein>
    <submittedName>
        <fullName evidence="1">Uncharacterized protein</fullName>
    </submittedName>
</protein>
<keyword evidence="2" id="KW-1185">Reference proteome</keyword>
<gene>
    <name evidence="1" type="ORF">BEMITA_LOCUS4148</name>
</gene>
<dbReference type="PANTHER" id="PTHR16525">
    <property type="entry name" value="PROTEIN C12ORF4"/>
    <property type="match status" value="1"/>
</dbReference>
<dbReference type="KEGG" id="btab:109040046"/>
<dbReference type="EMBL" id="OU963863">
    <property type="protein sequence ID" value="CAH0384862.1"/>
    <property type="molecule type" value="Genomic_DNA"/>
</dbReference>
<sequence>MASANHNGHPDENGKGIASFQYRLPVSSTSSPRNLEVPISIPFNESIPEFASRLISTFQLPYHVKPDLLKSLNDFIESKTLEFHDKESQEVLEKCNDGKIDIEEIIKIWEKAFKAETLQYVKKEGTSDSELFSSVYHKLVHSGSALETILQVENSYALAVAELISQRDIQLKSLSAWQTEEMCRAVEGVDIYSTEKDVNDLAASHFEDQNLVHGKWNSEVDALKESQRKDYREWLMKLLEEQETASLSHFSPLEPSKDTAPILEESFTIHLGSQLKQMHNIRILSADVFDFCANKLDESGGSEIQPQRLQTSLGLYSNDLCGLVLLSDAHIGSFAGPTKEFCDVSSKSTEFHFEDTEDQLESIRNRVREAVSWRQSFAQPLHSVDTQAKRGSGSKTLQTGDIFITRHSNLSSVHVVFHMVVDDSLRSNDLNSRHPVVLGLRNILKTACCYDVTTLTIPLLLMHEMTEEMTVAWCTRRAELIFKCVKGFMIEMTSWGGSDLKNLQFLVPKGISEEVFSSLASMLPSIFRISNPLVFKASSSASSK</sequence>
<dbReference type="GO" id="GO:0005737">
    <property type="term" value="C:cytoplasm"/>
    <property type="evidence" value="ECO:0007669"/>
    <property type="project" value="TreeGrafter"/>
</dbReference>
<dbReference type="Proteomes" id="UP001152759">
    <property type="component" value="Chromosome 2"/>
</dbReference>
<name>A0A9P0A5T6_BEMTA</name>
<reference evidence="1" key="1">
    <citation type="submission" date="2021-12" db="EMBL/GenBank/DDBJ databases">
        <authorList>
            <person name="King R."/>
        </authorList>
    </citation>
    <scope>NUCLEOTIDE SEQUENCE</scope>
</reference>
<accession>A0A9P0A5T6</accession>